<sequence length="181" mass="19713">MIIWVNGPFGAGKTTLVEELRERLPGALVLDPEELGSVVREVVPPPPSGDFQDLPVWRDLVLAAIASIRRHHEGTLLVPMTLVVPAYLEEIVGGAVAAGEPVHHVWLDVPAEVLRQRIQTQVLVDEPGHNARIAAWRTAQIERCLTARAHLPAGTIVLDGTQPVARVATALLREVDLAKRE</sequence>
<accession>A0A212TAL9</accession>
<dbReference type="Proteomes" id="UP000198122">
    <property type="component" value="Unassembled WGS sequence"/>
</dbReference>
<dbReference type="InterPro" id="IPR027417">
    <property type="entry name" value="P-loop_NTPase"/>
</dbReference>
<name>A0A212TAL9_9MICO</name>
<dbReference type="Gene3D" id="3.40.50.300">
    <property type="entry name" value="P-loop containing nucleotide triphosphate hydrolases"/>
    <property type="match status" value="1"/>
</dbReference>
<dbReference type="OrthoDB" id="9799092at2"/>
<reference evidence="1 2" key="1">
    <citation type="submission" date="2017-06" db="EMBL/GenBank/DDBJ databases">
        <authorList>
            <person name="Kim H.J."/>
            <person name="Triplett B.A."/>
        </authorList>
    </citation>
    <scope>NUCLEOTIDE SEQUENCE [LARGE SCALE GENOMIC DNA]</scope>
    <source>
        <strain evidence="1 2">DSM 22179</strain>
    </source>
</reference>
<evidence type="ECO:0000313" key="2">
    <source>
        <dbReference type="Proteomes" id="UP000198122"/>
    </source>
</evidence>
<proteinExistence type="predicted"/>
<dbReference type="SUPFAM" id="SSF52540">
    <property type="entry name" value="P-loop containing nucleoside triphosphate hydrolases"/>
    <property type="match status" value="1"/>
</dbReference>
<dbReference type="EMBL" id="FYEZ01000001">
    <property type="protein sequence ID" value="SNC63062.1"/>
    <property type="molecule type" value="Genomic_DNA"/>
</dbReference>
<evidence type="ECO:0000313" key="1">
    <source>
        <dbReference type="EMBL" id="SNC63062.1"/>
    </source>
</evidence>
<protein>
    <submittedName>
        <fullName evidence="1">AAA domain-containing protein</fullName>
    </submittedName>
</protein>
<gene>
    <name evidence="1" type="ORF">SAMN05445756_0827</name>
</gene>
<organism evidence="1 2">
    <name type="scientific">Kytococcus aerolatus</name>
    <dbReference type="NCBI Taxonomy" id="592308"/>
    <lineage>
        <taxon>Bacteria</taxon>
        <taxon>Bacillati</taxon>
        <taxon>Actinomycetota</taxon>
        <taxon>Actinomycetes</taxon>
        <taxon>Micrococcales</taxon>
        <taxon>Kytococcaceae</taxon>
        <taxon>Kytococcus</taxon>
    </lineage>
</organism>
<keyword evidence="2" id="KW-1185">Reference proteome</keyword>
<dbReference type="AlphaFoldDB" id="A0A212TAL9"/>
<dbReference type="Pfam" id="PF13671">
    <property type="entry name" value="AAA_33"/>
    <property type="match status" value="1"/>
</dbReference>